<keyword evidence="5" id="KW-1003">Cell membrane</keyword>
<evidence type="ECO:0000256" key="6">
    <source>
        <dbReference type="ARBA" id="ARBA00022692"/>
    </source>
</evidence>
<feature type="transmembrane region" description="Helical" evidence="12">
    <location>
        <begin position="70"/>
        <end position="87"/>
    </location>
</feature>
<dbReference type="InterPro" id="IPR018422">
    <property type="entry name" value="Cation/H_exchanger_CPA1"/>
</dbReference>
<feature type="transmembrane region" description="Helical" evidence="12">
    <location>
        <begin position="383"/>
        <end position="407"/>
    </location>
</feature>
<evidence type="ECO:0000256" key="8">
    <source>
        <dbReference type="ARBA" id="ARBA00023053"/>
    </source>
</evidence>
<evidence type="ECO:0000259" key="13">
    <source>
        <dbReference type="Pfam" id="PF00999"/>
    </source>
</evidence>
<accession>A0ABT1AZC8</accession>
<keyword evidence="7 12" id="KW-1133">Transmembrane helix</keyword>
<dbReference type="PANTHER" id="PTHR10110">
    <property type="entry name" value="SODIUM/HYDROGEN EXCHANGER"/>
    <property type="match status" value="1"/>
</dbReference>
<dbReference type="Gene3D" id="6.10.140.1330">
    <property type="match status" value="1"/>
</dbReference>
<feature type="transmembrane region" description="Helical" evidence="12">
    <location>
        <begin position="31"/>
        <end position="50"/>
    </location>
</feature>
<feature type="transmembrane region" description="Helical" evidence="12">
    <location>
        <begin position="171"/>
        <end position="188"/>
    </location>
</feature>
<dbReference type="Proteomes" id="UP001206312">
    <property type="component" value="Unassembled WGS sequence"/>
</dbReference>
<dbReference type="EMBL" id="JAMXIB010000008">
    <property type="protein sequence ID" value="MCO5725401.1"/>
    <property type="molecule type" value="Genomic_DNA"/>
</dbReference>
<evidence type="ECO:0000256" key="4">
    <source>
        <dbReference type="ARBA" id="ARBA00022449"/>
    </source>
</evidence>
<organism evidence="14 15">
    <name type="scientific">Robiginitalea marina</name>
    <dbReference type="NCBI Taxonomy" id="2954105"/>
    <lineage>
        <taxon>Bacteria</taxon>
        <taxon>Pseudomonadati</taxon>
        <taxon>Bacteroidota</taxon>
        <taxon>Flavobacteriia</taxon>
        <taxon>Flavobacteriales</taxon>
        <taxon>Flavobacteriaceae</taxon>
        <taxon>Robiginitalea</taxon>
    </lineage>
</organism>
<keyword evidence="6 12" id="KW-0812">Transmembrane</keyword>
<keyword evidence="11" id="KW-0739">Sodium transport</keyword>
<feature type="domain" description="Cation/H+ exchanger transmembrane" evidence="13">
    <location>
        <begin position="13"/>
        <end position="408"/>
    </location>
</feature>
<keyword evidence="3" id="KW-0813">Transport</keyword>
<evidence type="ECO:0000256" key="5">
    <source>
        <dbReference type="ARBA" id="ARBA00022475"/>
    </source>
</evidence>
<comment type="caution">
    <text evidence="14">The sequence shown here is derived from an EMBL/GenBank/DDBJ whole genome shotgun (WGS) entry which is preliminary data.</text>
</comment>
<dbReference type="Pfam" id="PF00999">
    <property type="entry name" value="Na_H_Exchanger"/>
    <property type="match status" value="1"/>
</dbReference>
<feature type="transmembrane region" description="Helical" evidence="12">
    <location>
        <begin position="356"/>
        <end position="377"/>
    </location>
</feature>
<evidence type="ECO:0000256" key="7">
    <source>
        <dbReference type="ARBA" id="ARBA00022989"/>
    </source>
</evidence>
<feature type="transmembrane region" description="Helical" evidence="12">
    <location>
        <begin position="318"/>
        <end position="344"/>
    </location>
</feature>
<feature type="transmembrane region" description="Helical" evidence="12">
    <location>
        <begin position="6"/>
        <end position="24"/>
    </location>
</feature>
<dbReference type="InterPro" id="IPR006153">
    <property type="entry name" value="Cation/H_exchanger_TM"/>
</dbReference>
<dbReference type="PANTHER" id="PTHR10110:SF195">
    <property type="entry name" value="NA(+)_H(+) ANTIPORTER NHAS2"/>
    <property type="match status" value="1"/>
</dbReference>
<name>A0ABT1AZC8_9FLAO</name>
<evidence type="ECO:0000256" key="11">
    <source>
        <dbReference type="ARBA" id="ARBA00023201"/>
    </source>
</evidence>
<feature type="transmembrane region" description="Helical" evidence="12">
    <location>
        <begin position="232"/>
        <end position="249"/>
    </location>
</feature>
<proteinExistence type="inferred from homology"/>
<sequence length="420" mass="46697">MNYFVITTILVLISAVFGYWNVRFIKLPNTIGLTVISIAFTLAVFALSYIDDSLLEAERYIITHIDFKTVLLDLMLGFLLFAGALHTDLEKLKKHRWPILAFATFGVLVSTFLIGGASYYVVRLFGMEVPFIYCLLFGALISPTDPIAVLGILKQIGAPKKLEIKIVGESLFNDGVGVVIFLTIFSLAKSPGAEFSILEVGQLFVHEVFGGVMLGVVLGWITFQMMRRIDDYAVEVIISLAAVMGGIVLSQYLHVSGPLAMVIAGLFVGGSRNRSLAMSEITETYVDKFWELIDILLNTILFVLIGMEILVLDLESEYILAGVLMIPIALLCRYASLLLPVRIFQRPLEFLPHTNLVMTWGGLRGAISIALALGLTQEMYRDLFLVMTYVVVIFSIIGQGLTVNPLIKRLQKIWKIDLRE</sequence>
<evidence type="ECO:0000256" key="1">
    <source>
        <dbReference type="ARBA" id="ARBA00004651"/>
    </source>
</evidence>
<evidence type="ECO:0000256" key="10">
    <source>
        <dbReference type="ARBA" id="ARBA00023136"/>
    </source>
</evidence>
<gene>
    <name evidence="14" type="ORF">NG653_11070</name>
</gene>
<evidence type="ECO:0000256" key="2">
    <source>
        <dbReference type="ARBA" id="ARBA00007367"/>
    </source>
</evidence>
<protein>
    <submittedName>
        <fullName evidence="14">Sodium:proton antiporter</fullName>
    </submittedName>
</protein>
<keyword evidence="9" id="KW-0406">Ion transport</keyword>
<feature type="transmembrane region" description="Helical" evidence="12">
    <location>
        <begin position="200"/>
        <end position="220"/>
    </location>
</feature>
<keyword evidence="15" id="KW-1185">Reference proteome</keyword>
<feature type="transmembrane region" description="Helical" evidence="12">
    <location>
        <begin position="99"/>
        <end position="122"/>
    </location>
</feature>
<reference evidence="14 15" key="1">
    <citation type="submission" date="2022-06" db="EMBL/GenBank/DDBJ databases">
        <authorList>
            <person name="Xuan X."/>
        </authorList>
    </citation>
    <scope>NUCLEOTIDE SEQUENCE [LARGE SCALE GENOMIC DNA]</scope>
    <source>
        <strain evidence="14 15">2V75</strain>
    </source>
</reference>
<evidence type="ECO:0000256" key="12">
    <source>
        <dbReference type="SAM" id="Phobius"/>
    </source>
</evidence>
<evidence type="ECO:0000256" key="3">
    <source>
        <dbReference type="ARBA" id="ARBA00022448"/>
    </source>
</evidence>
<keyword evidence="8" id="KW-0915">Sodium</keyword>
<evidence type="ECO:0000313" key="14">
    <source>
        <dbReference type="EMBL" id="MCO5725401.1"/>
    </source>
</evidence>
<comment type="similarity">
    <text evidence="2">Belongs to the monovalent cation:proton antiporter 1 (CPA1) transporter (TC 2.A.36) family.</text>
</comment>
<evidence type="ECO:0000256" key="9">
    <source>
        <dbReference type="ARBA" id="ARBA00023065"/>
    </source>
</evidence>
<feature type="transmembrane region" description="Helical" evidence="12">
    <location>
        <begin position="292"/>
        <end position="312"/>
    </location>
</feature>
<evidence type="ECO:0000313" key="15">
    <source>
        <dbReference type="Proteomes" id="UP001206312"/>
    </source>
</evidence>
<feature type="transmembrane region" description="Helical" evidence="12">
    <location>
        <begin position="128"/>
        <end position="150"/>
    </location>
</feature>
<keyword evidence="10 12" id="KW-0472">Membrane</keyword>
<keyword evidence="4" id="KW-0050">Antiport</keyword>
<comment type="subcellular location">
    <subcellularLocation>
        <location evidence="1">Cell membrane</location>
        <topology evidence="1">Multi-pass membrane protein</topology>
    </subcellularLocation>
</comment>
<dbReference type="RefSeq" id="WP_252741769.1">
    <property type="nucleotide sequence ID" value="NZ_JAMXIB010000008.1"/>
</dbReference>
<feature type="transmembrane region" description="Helical" evidence="12">
    <location>
        <begin position="255"/>
        <end position="271"/>
    </location>
</feature>